<reference evidence="2" key="1">
    <citation type="submission" date="2022-03" db="EMBL/GenBank/DDBJ databases">
        <authorList>
            <person name="Sayadi A."/>
        </authorList>
    </citation>
    <scope>NUCLEOTIDE SEQUENCE</scope>
</reference>
<proteinExistence type="predicted"/>
<evidence type="ECO:0000313" key="2">
    <source>
        <dbReference type="EMBL" id="CAH2009355.1"/>
    </source>
</evidence>
<dbReference type="AlphaFoldDB" id="A0A9P0MCU0"/>
<feature type="compositionally biased region" description="Basic residues" evidence="1">
    <location>
        <begin position="68"/>
        <end position="87"/>
    </location>
</feature>
<dbReference type="EMBL" id="CAKOFQ010007873">
    <property type="protein sequence ID" value="CAH2009355.1"/>
    <property type="molecule type" value="Genomic_DNA"/>
</dbReference>
<dbReference type="Proteomes" id="UP001152888">
    <property type="component" value="Unassembled WGS sequence"/>
</dbReference>
<organism evidence="2 3">
    <name type="scientific">Acanthoscelides obtectus</name>
    <name type="common">Bean weevil</name>
    <name type="synonym">Bruchus obtectus</name>
    <dbReference type="NCBI Taxonomy" id="200917"/>
    <lineage>
        <taxon>Eukaryota</taxon>
        <taxon>Metazoa</taxon>
        <taxon>Ecdysozoa</taxon>
        <taxon>Arthropoda</taxon>
        <taxon>Hexapoda</taxon>
        <taxon>Insecta</taxon>
        <taxon>Pterygota</taxon>
        <taxon>Neoptera</taxon>
        <taxon>Endopterygota</taxon>
        <taxon>Coleoptera</taxon>
        <taxon>Polyphaga</taxon>
        <taxon>Cucujiformia</taxon>
        <taxon>Chrysomeloidea</taxon>
        <taxon>Chrysomelidae</taxon>
        <taxon>Bruchinae</taxon>
        <taxon>Bruchini</taxon>
        <taxon>Acanthoscelides</taxon>
    </lineage>
</organism>
<sequence>ASDKQQSDAGSRWCTDRTYLRDIVRRSVRIRRSSGHVNHHRGDTVLCFGRRRGQHLHLGADPPEGREKTKRVASGRHRAHPRTSRAFHAAHQRIGKLLLLPGHAVGHTGGQGARPIRRLADNKIDRQIDIYF</sequence>
<name>A0A9P0MCU0_ACAOB</name>
<accession>A0A9P0MCU0</accession>
<feature type="non-terminal residue" evidence="2">
    <location>
        <position position="132"/>
    </location>
</feature>
<protein>
    <submittedName>
        <fullName evidence="2">Uncharacterized protein</fullName>
    </submittedName>
</protein>
<evidence type="ECO:0000256" key="1">
    <source>
        <dbReference type="SAM" id="MobiDB-lite"/>
    </source>
</evidence>
<feature type="region of interest" description="Disordered" evidence="1">
    <location>
        <begin position="55"/>
        <end position="87"/>
    </location>
</feature>
<keyword evidence="3" id="KW-1185">Reference proteome</keyword>
<gene>
    <name evidence="2" type="ORF">ACAOBT_LOCUS30802</name>
</gene>
<evidence type="ECO:0000313" key="3">
    <source>
        <dbReference type="Proteomes" id="UP001152888"/>
    </source>
</evidence>
<comment type="caution">
    <text evidence="2">The sequence shown here is derived from an EMBL/GenBank/DDBJ whole genome shotgun (WGS) entry which is preliminary data.</text>
</comment>